<proteinExistence type="predicted"/>
<sequence length="178" mass="20208">LFFGYLTKYKGIELLIESFRSVSDNGLLLVVAGGEPDHATRESDHGMYINSLKAAAKTISQDIMFTGFLRETEFADYFCAADLVVFPYPEMHAASGPFCLALSYRRPFLVSRPFGSFYGIPEELTFEYNSLSLAARIRQLRTTQELRSLALRWGKSFMEGRTWDCVARETIHAYRSVS</sequence>
<reference evidence="1" key="1">
    <citation type="journal article" date="2014" name="Front. Microbiol.">
        <title>High frequency of phylogenetically diverse reductive dehalogenase-homologous genes in deep subseafloor sedimentary metagenomes.</title>
        <authorList>
            <person name="Kawai M."/>
            <person name="Futagami T."/>
            <person name="Toyoda A."/>
            <person name="Takaki Y."/>
            <person name="Nishi S."/>
            <person name="Hori S."/>
            <person name="Arai W."/>
            <person name="Tsubouchi T."/>
            <person name="Morono Y."/>
            <person name="Uchiyama I."/>
            <person name="Ito T."/>
            <person name="Fujiyama A."/>
            <person name="Inagaki F."/>
            <person name="Takami H."/>
        </authorList>
    </citation>
    <scope>NUCLEOTIDE SEQUENCE</scope>
    <source>
        <strain evidence="1">Expedition CK06-06</strain>
    </source>
</reference>
<dbReference type="Gene3D" id="3.40.50.2000">
    <property type="entry name" value="Glycogen Phosphorylase B"/>
    <property type="match status" value="1"/>
</dbReference>
<gene>
    <name evidence="1" type="ORF">S01H1_76285</name>
</gene>
<evidence type="ECO:0008006" key="2">
    <source>
        <dbReference type="Google" id="ProtNLM"/>
    </source>
</evidence>
<comment type="caution">
    <text evidence="1">The sequence shown here is derived from an EMBL/GenBank/DDBJ whole genome shotgun (WGS) entry which is preliminary data.</text>
</comment>
<protein>
    <recommendedName>
        <fullName evidence="2">Glycosyl transferase family 1 domain-containing protein</fullName>
    </recommendedName>
</protein>
<dbReference type="EMBL" id="BARS01051181">
    <property type="protein sequence ID" value="GAG53466.1"/>
    <property type="molecule type" value="Genomic_DNA"/>
</dbReference>
<dbReference type="Pfam" id="PF13692">
    <property type="entry name" value="Glyco_trans_1_4"/>
    <property type="match status" value="1"/>
</dbReference>
<name>X0ZZP6_9ZZZZ</name>
<dbReference type="SUPFAM" id="SSF53756">
    <property type="entry name" value="UDP-Glycosyltransferase/glycogen phosphorylase"/>
    <property type="match status" value="1"/>
</dbReference>
<feature type="non-terminal residue" evidence="1">
    <location>
        <position position="1"/>
    </location>
</feature>
<accession>X0ZZP6</accession>
<evidence type="ECO:0000313" key="1">
    <source>
        <dbReference type="EMBL" id="GAG53466.1"/>
    </source>
</evidence>
<organism evidence="1">
    <name type="scientific">marine sediment metagenome</name>
    <dbReference type="NCBI Taxonomy" id="412755"/>
    <lineage>
        <taxon>unclassified sequences</taxon>
        <taxon>metagenomes</taxon>
        <taxon>ecological metagenomes</taxon>
    </lineage>
</organism>
<dbReference type="AlphaFoldDB" id="X0ZZP6"/>